<dbReference type="Proteomes" id="UP000262195">
    <property type="component" value="Unassembled WGS sequence"/>
</dbReference>
<accession>A0A3D4S4B5</accession>
<comment type="caution">
    <text evidence="1">The sequence shown here is derived from an EMBL/GenBank/DDBJ whole genome shotgun (WGS) entry which is preliminary data.</text>
</comment>
<proteinExistence type="predicted"/>
<dbReference type="Pfam" id="PF05256">
    <property type="entry name" value="UPF0223"/>
    <property type="match status" value="1"/>
</dbReference>
<dbReference type="AlphaFoldDB" id="A0A3D4S4B5"/>
<dbReference type="NCBIfam" id="NF003353">
    <property type="entry name" value="PRK04387.1"/>
    <property type="match status" value="1"/>
</dbReference>
<organism evidence="1 2">
    <name type="scientific">Bavariicoccus seileri</name>
    <dbReference type="NCBI Taxonomy" id="549685"/>
    <lineage>
        <taxon>Bacteria</taxon>
        <taxon>Bacillati</taxon>
        <taxon>Bacillota</taxon>
        <taxon>Bacilli</taxon>
        <taxon>Lactobacillales</taxon>
        <taxon>Enterococcaceae</taxon>
        <taxon>Bavariicoccus</taxon>
    </lineage>
</organism>
<dbReference type="PIRSF" id="PIRSF037260">
    <property type="entry name" value="UPF0223"/>
    <property type="match status" value="1"/>
</dbReference>
<dbReference type="EMBL" id="DQHO01000014">
    <property type="protein sequence ID" value="HCS93476.1"/>
    <property type="molecule type" value="Genomic_DNA"/>
</dbReference>
<dbReference type="STRING" id="1121105.GCA_000421665_00710"/>
<dbReference type="Gene3D" id="1.10.220.80">
    <property type="entry name" value="BH2638-like"/>
    <property type="match status" value="1"/>
</dbReference>
<gene>
    <name evidence="1" type="ORF">DIW15_02055</name>
</gene>
<dbReference type="InterPro" id="IPR023324">
    <property type="entry name" value="BH2638-like_sf"/>
</dbReference>
<evidence type="ECO:0000313" key="1">
    <source>
        <dbReference type="EMBL" id="HCS93476.1"/>
    </source>
</evidence>
<reference evidence="1 2" key="1">
    <citation type="journal article" date="2018" name="Nat. Biotechnol.">
        <title>A standardized bacterial taxonomy based on genome phylogeny substantially revises the tree of life.</title>
        <authorList>
            <person name="Parks D.H."/>
            <person name="Chuvochina M."/>
            <person name="Waite D.W."/>
            <person name="Rinke C."/>
            <person name="Skarshewski A."/>
            <person name="Chaumeil P.A."/>
            <person name="Hugenholtz P."/>
        </authorList>
    </citation>
    <scope>NUCLEOTIDE SEQUENCE [LARGE SCALE GENOMIC DNA]</scope>
    <source>
        <strain evidence="1">UBA11306</strain>
    </source>
</reference>
<dbReference type="RefSeq" id="WP_026501594.1">
    <property type="nucleotide sequence ID" value="NZ_JBQDSL010000004.1"/>
</dbReference>
<dbReference type="SUPFAM" id="SSF158504">
    <property type="entry name" value="BH2638-like"/>
    <property type="match status" value="1"/>
</dbReference>
<protein>
    <submittedName>
        <fullName evidence="1">Uncharacterized protein</fullName>
    </submittedName>
</protein>
<sequence>MKVNYSYPLDSEWSTEEIVKVVDFLQLVEQSYEGTVDTKEFLKGYKKFKEVVPSIGEEKKLGKVFEKASGYSLYQAVKAAKTNPKRLKLG</sequence>
<name>A0A3D4S4B5_9ENTE</name>
<dbReference type="InterPro" id="IPR007920">
    <property type="entry name" value="UPF0223"/>
</dbReference>
<evidence type="ECO:0000313" key="2">
    <source>
        <dbReference type="Proteomes" id="UP000262195"/>
    </source>
</evidence>